<dbReference type="PANTHER" id="PTHR31005:SF8">
    <property type="entry name" value="DUF4139 DOMAIN-CONTAINING PROTEIN"/>
    <property type="match status" value="1"/>
</dbReference>
<feature type="coiled-coil region" evidence="1">
    <location>
        <begin position="165"/>
        <end position="194"/>
    </location>
</feature>
<dbReference type="RefSeq" id="WP_290231629.1">
    <property type="nucleotide sequence ID" value="NZ_JAUFPZ010000002.1"/>
</dbReference>
<protein>
    <submittedName>
        <fullName evidence="5">Mucoidy inhibitor MuiA family protein</fullName>
    </submittedName>
</protein>
<gene>
    <name evidence="5" type="ORF">ACFOS1_10885</name>
    <name evidence="6" type="ORF">ACFOS1_16080</name>
</gene>
<evidence type="ECO:0000313" key="6">
    <source>
        <dbReference type="EMBL" id="MFC4028941.1"/>
    </source>
</evidence>
<dbReference type="Proteomes" id="UP001595793">
    <property type="component" value="Unassembled WGS sequence"/>
</dbReference>
<reference evidence="5" key="1">
    <citation type="journal article" date="2014" name="Int. J. Syst. Evol. Microbiol.">
        <title>Complete genome of a new Firmicutes species belonging to the dominant human colonic microbiota ('Ruminococcus bicirculans') reveals two chromosomes and a selective capacity to utilize plant glucans.</title>
        <authorList>
            <consortium name="NISC Comparative Sequencing Program"/>
            <person name="Wegmann U."/>
            <person name="Louis P."/>
            <person name="Goesmann A."/>
            <person name="Henrissat B."/>
            <person name="Duncan S.H."/>
            <person name="Flint H.J."/>
        </authorList>
    </citation>
    <scope>NUCLEOTIDE SEQUENCE</scope>
    <source>
        <strain evidence="5">CECT 9128</strain>
    </source>
</reference>
<dbReference type="PANTHER" id="PTHR31005">
    <property type="entry name" value="DUF4139 DOMAIN-CONTAINING PROTEIN"/>
    <property type="match status" value="1"/>
</dbReference>
<dbReference type="InterPro" id="IPR008969">
    <property type="entry name" value="CarboxyPept-like_regulatory"/>
</dbReference>
<dbReference type="InterPro" id="IPR011935">
    <property type="entry name" value="CHP02231"/>
</dbReference>
<dbReference type="Gene3D" id="2.60.40.1120">
    <property type="entry name" value="Carboxypeptidase-like, regulatory domain"/>
    <property type="match status" value="1"/>
</dbReference>
<keyword evidence="7" id="KW-1185">Reference proteome</keyword>
<dbReference type="EMBL" id="JBHSAS010000006">
    <property type="protein sequence ID" value="MFC4027910.1"/>
    <property type="molecule type" value="Genomic_DNA"/>
</dbReference>
<feature type="signal peptide" evidence="2">
    <location>
        <begin position="1"/>
        <end position="18"/>
    </location>
</feature>
<feature type="chain" id="PRO_5045033231" evidence="2">
    <location>
        <begin position="19"/>
        <end position="623"/>
    </location>
</feature>
<evidence type="ECO:0000256" key="2">
    <source>
        <dbReference type="SAM" id="SignalP"/>
    </source>
</evidence>
<reference evidence="5" key="3">
    <citation type="submission" date="2024-09" db="EMBL/GenBank/DDBJ databases">
        <authorList>
            <person name="Sun Q."/>
            <person name="Mori K."/>
        </authorList>
    </citation>
    <scope>NUCLEOTIDE SEQUENCE</scope>
    <source>
        <strain evidence="5">CECT 9128</strain>
    </source>
</reference>
<sequence length="623" mass="70507">MRKIILLLAVLTTSVFCAQTINEKEIATEVSEVTVFLDGAQITRKKNVSVNSGITVLKFTDLSPFIDGKSLQVKAEGNITVLAVNHQQDYLNELEKSSELKTLEAKLEAIVQKIEVERTYLTVIQEEIAFLKENKNVVGKNEQVNVANLQQTADFYGKKLTELMLNELKRKRTIEELTVERTKLERQITSINSKKDYPNGEILVKIDAKQSTSFPVELNYIVGNAGWFPSYDIRAININEPITLAYKANIKQDTKIDWDNVKLKFSSANPSNSGMAPKLQTYYLDYNTLPPSYNLNNNTVEGKVIDPQGEALPGVNVIVAGTTIGTVTDFDGHYSITIPDQESNLEFSFVGFKNQVRRANRNKIDVVLQEDTNALEEVVVVGYGGKNKSTAEALVGRANGVSIESRDKKKSLPIPSVQTENQTTVDFEIETPYTIKSDNKNYVVEMTAYELPAKYQYYAVPKIKKEAFLIANITDWEKYNLLEGEANIFFEGTYIGKSLMDVRYITDTLEVSLGTDKKVSVKREKINDYTEKQFIGSKREKIKEWEISVKNNKNESINMIVLDQIPVSTTEDISVETEQLSNAKLNEENGEIKWEFNLDPSQEIKFNLEYSVKYSKNRNLILE</sequence>
<dbReference type="NCBIfam" id="TIGR02231">
    <property type="entry name" value="mucoidy inhibitor MuiA family protein"/>
    <property type="match status" value="2"/>
</dbReference>
<dbReference type="EMBL" id="JBHSAS010000011">
    <property type="protein sequence ID" value="MFC4028941.1"/>
    <property type="molecule type" value="Genomic_DNA"/>
</dbReference>
<dbReference type="InterPro" id="IPR037291">
    <property type="entry name" value="DUF4139"/>
</dbReference>
<evidence type="ECO:0000313" key="5">
    <source>
        <dbReference type="EMBL" id="MFC4027910.1"/>
    </source>
</evidence>
<feature type="domain" description="DUF4140" evidence="4">
    <location>
        <begin position="33"/>
        <end position="131"/>
    </location>
</feature>
<dbReference type="SUPFAM" id="SSF49464">
    <property type="entry name" value="Carboxypeptidase regulatory domain-like"/>
    <property type="match status" value="1"/>
</dbReference>
<reference evidence="7" key="2">
    <citation type="journal article" date="2019" name="Int. J. Syst. Evol. Microbiol.">
        <title>The Global Catalogue of Microorganisms (GCM) 10K type strain sequencing project: providing services to taxonomists for standard genome sequencing and annotation.</title>
        <authorList>
            <consortium name="The Broad Institute Genomics Platform"/>
            <consortium name="The Broad Institute Genome Sequencing Center for Infectious Disease"/>
            <person name="Wu L."/>
            <person name="Ma J."/>
        </authorList>
    </citation>
    <scope>NUCLEOTIDE SEQUENCE [LARGE SCALE GENOMIC DNA]</scope>
    <source>
        <strain evidence="7">CECT 9128</strain>
    </source>
</reference>
<organism evidence="5 7">
    <name type="scientific">Zunongwangia endophytica</name>
    <dbReference type="NCBI Taxonomy" id="1808945"/>
    <lineage>
        <taxon>Bacteria</taxon>
        <taxon>Pseudomonadati</taxon>
        <taxon>Bacteroidota</taxon>
        <taxon>Flavobacteriia</taxon>
        <taxon>Flavobacteriales</taxon>
        <taxon>Flavobacteriaceae</taxon>
        <taxon>Zunongwangia</taxon>
    </lineage>
</organism>
<dbReference type="Pfam" id="PF13598">
    <property type="entry name" value="DUF4139"/>
    <property type="match status" value="1"/>
</dbReference>
<dbReference type="Pfam" id="PF13715">
    <property type="entry name" value="CarbopepD_reg_2"/>
    <property type="match status" value="1"/>
</dbReference>
<comment type="caution">
    <text evidence="5">The sequence shown here is derived from an EMBL/GenBank/DDBJ whole genome shotgun (WGS) entry which is preliminary data.</text>
</comment>
<evidence type="ECO:0000313" key="7">
    <source>
        <dbReference type="Proteomes" id="UP001595793"/>
    </source>
</evidence>
<dbReference type="InterPro" id="IPR025554">
    <property type="entry name" value="DUF4140"/>
</dbReference>
<accession>A0ABV8HAX2</accession>
<evidence type="ECO:0000259" key="3">
    <source>
        <dbReference type="Pfam" id="PF13598"/>
    </source>
</evidence>
<dbReference type="Pfam" id="PF13600">
    <property type="entry name" value="DUF4140"/>
    <property type="match status" value="1"/>
</dbReference>
<feature type="domain" description="DUF4139" evidence="3">
    <location>
        <begin position="216"/>
        <end position="615"/>
    </location>
</feature>
<proteinExistence type="predicted"/>
<evidence type="ECO:0000256" key="1">
    <source>
        <dbReference type="SAM" id="Coils"/>
    </source>
</evidence>
<keyword evidence="1" id="KW-0175">Coiled coil</keyword>
<evidence type="ECO:0000259" key="4">
    <source>
        <dbReference type="Pfam" id="PF13600"/>
    </source>
</evidence>
<keyword evidence="2" id="KW-0732">Signal</keyword>
<name>A0ABV8HAX2_9FLAO</name>